<comment type="caution">
    <text evidence="7">The sequence shown here is derived from an EMBL/GenBank/DDBJ whole genome shotgun (WGS) entry which is preliminary data.</text>
</comment>
<evidence type="ECO:0000256" key="3">
    <source>
        <dbReference type="ARBA" id="ARBA00022525"/>
    </source>
</evidence>
<dbReference type="PANTHER" id="PTHR11610">
    <property type="entry name" value="LIPASE"/>
    <property type="match status" value="1"/>
</dbReference>
<dbReference type="GO" id="GO:0005615">
    <property type="term" value="C:extracellular space"/>
    <property type="evidence" value="ECO:0007669"/>
    <property type="project" value="TreeGrafter"/>
</dbReference>
<feature type="domain" description="Lipase" evidence="6">
    <location>
        <begin position="90"/>
        <end position="285"/>
    </location>
</feature>
<evidence type="ECO:0000256" key="4">
    <source>
        <dbReference type="RuleBase" id="RU004262"/>
    </source>
</evidence>
<dbReference type="SUPFAM" id="SSF53474">
    <property type="entry name" value="alpha/beta-Hydrolases"/>
    <property type="match status" value="1"/>
</dbReference>
<evidence type="ECO:0000313" key="7">
    <source>
        <dbReference type="EMBL" id="KAK0414543.1"/>
    </source>
</evidence>
<comment type="subcellular location">
    <subcellularLocation>
        <location evidence="1">Secreted</location>
    </subcellularLocation>
</comment>
<dbReference type="GO" id="GO:0016298">
    <property type="term" value="F:lipase activity"/>
    <property type="evidence" value="ECO:0007669"/>
    <property type="project" value="InterPro"/>
</dbReference>
<dbReference type="GO" id="GO:0016042">
    <property type="term" value="P:lipid catabolic process"/>
    <property type="evidence" value="ECO:0007669"/>
    <property type="project" value="TreeGrafter"/>
</dbReference>
<protein>
    <recommendedName>
        <fullName evidence="6">Lipase domain-containing protein</fullName>
    </recommendedName>
</protein>
<comment type="similarity">
    <text evidence="2 4">Belongs to the AB hydrolase superfamily. Lipase family.</text>
</comment>
<evidence type="ECO:0000256" key="5">
    <source>
        <dbReference type="SAM" id="SignalP"/>
    </source>
</evidence>
<sequence length="411" mass="46535">MLLGTCVYIVIFTLLLSPSRAEVKCFTSPIDIGCFDIRTDNFGLWLLFITRTSFDPKEWNMMFTISYGRIVDRKRHISHDEIAYDGIKDHLEGLNISDPQHTRVIFITHGWGGLSMSRSEWPYQMRDYLVKELEYEDRIIIGPNWLQGQSRIYRISALLTQSLGRAIATLAILMRNVHGIPIEKVHLIGFSLGAHVSGFAGKYVQQVADIKLGAIFGRDPPLLGFKSSGLAKHDAHYVEVIHTSGEDMSSNGFGKLAPMGHYDFYVNGGQLQPKCIAPNQCAIIDRYWVPKDSILSPIEASLRLFLCSPLYVGTSWDIEPPVYYGVALSAESDLTLKRIYITNIVISGKQVQRKMYFAMIRGPVEEERIYTGTNPVNRTAIVNYDPPLSQFNQEVSFIFQADGLTMKFQRF</sequence>
<evidence type="ECO:0000259" key="6">
    <source>
        <dbReference type="Pfam" id="PF00151"/>
    </source>
</evidence>
<gene>
    <name evidence="7" type="ORF">QR680_011487</name>
</gene>
<keyword evidence="3" id="KW-0964">Secreted</keyword>
<dbReference type="AlphaFoldDB" id="A0AA39LYR9"/>
<feature type="signal peptide" evidence="5">
    <location>
        <begin position="1"/>
        <end position="21"/>
    </location>
</feature>
<feature type="chain" id="PRO_5041380773" description="Lipase domain-containing protein" evidence="5">
    <location>
        <begin position="22"/>
        <end position="411"/>
    </location>
</feature>
<evidence type="ECO:0000313" key="8">
    <source>
        <dbReference type="Proteomes" id="UP001175271"/>
    </source>
</evidence>
<organism evidence="7 8">
    <name type="scientific">Steinernema hermaphroditum</name>
    <dbReference type="NCBI Taxonomy" id="289476"/>
    <lineage>
        <taxon>Eukaryota</taxon>
        <taxon>Metazoa</taxon>
        <taxon>Ecdysozoa</taxon>
        <taxon>Nematoda</taxon>
        <taxon>Chromadorea</taxon>
        <taxon>Rhabditida</taxon>
        <taxon>Tylenchina</taxon>
        <taxon>Panagrolaimomorpha</taxon>
        <taxon>Strongyloidoidea</taxon>
        <taxon>Steinernematidae</taxon>
        <taxon>Steinernema</taxon>
    </lineage>
</organism>
<dbReference type="Pfam" id="PF00151">
    <property type="entry name" value="Lipase"/>
    <property type="match status" value="1"/>
</dbReference>
<dbReference type="Gene3D" id="3.40.50.1820">
    <property type="entry name" value="alpha/beta hydrolase"/>
    <property type="match status" value="1"/>
</dbReference>
<reference evidence="7" key="1">
    <citation type="submission" date="2023-06" db="EMBL/GenBank/DDBJ databases">
        <title>Genomic analysis of the entomopathogenic nematode Steinernema hermaphroditum.</title>
        <authorList>
            <person name="Schwarz E.M."/>
            <person name="Heppert J.K."/>
            <person name="Baniya A."/>
            <person name="Schwartz H.T."/>
            <person name="Tan C.-H."/>
            <person name="Antoshechkin I."/>
            <person name="Sternberg P.W."/>
            <person name="Goodrich-Blair H."/>
            <person name="Dillman A.R."/>
        </authorList>
    </citation>
    <scope>NUCLEOTIDE SEQUENCE</scope>
    <source>
        <strain evidence="7">PS9179</strain>
        <tissue evidence="7">Whole animal</tissue>
    </source>
</reference>
<dbReference type="Proteomes" id="UP001175271">
    <property type="component" value="Unassembled WGS sequence"/>
</dbReference>
<keyword evidence="8" id="KW-1185">Reference proteome</keyword>
<dbReference type="PANTHER" id="PTHR11610:SF173">
    <property type="entry name" value="LIPASE DOMAIN-CONTAINING PROTEIN-RELATED"/>
    <property type="match status" value="1"/>
</dbReference>
<name>A0AA39LYR9_9BILA</name>
<keyword evidence="5" id="KW-0732">Signal</keyword>
<evidence type="ECO:0000256" key="2">
    <source>
        <dbReference type="ARBA" id="ARBA00010701"/>
    </source>
</evidence>
<proteinExistence type="inferred from homology"/>
<dbReference type="InterPro" id="IPR000734">
    <property type="entry name" value="TAG_lipase"/>
</dbReference>
<accession>A0AA39LYR9</accession>
<dbReference type="EMBL" id="JAUCMV010000002">
    <property type="protein sequence ID" value="KAK0414543.1"/>
    <property type="molecule type" value="Genomic_DNA"/>
</dbReference>
<dbReference type="InterPro" id="IPR029058">
    <property type="entry name" value="AB_hydrolase_fold"/>
</dbReference>
<evidence type="ECO:0000256" key="1">
    <source>
        <dbReference type="ARBA" id="ARBA00004613"/>
    </source>
</evidence>
<dbReference type="InterPro" id="IPR013818">
    <property type="entry name" value="Lipase"/>
</dbReference>